<keyword evidence="1" id="KW-0175">Coiled coil</keyword>
<dbReference type="Proteomes" id="UP000279833">
    <property type="component" value="Unassembled WGS sequence"/>
</dbReference>
<reference evidence="2 3" key="2">
    <citation type="submission" date="2018-11" db="EMBL/GenBank/DDBJ databases">
        <authorList>
            <consortium name="Pathogen Informatics"/>
        </authorList>
    </citation>
    <scope>NUCLEOTIDE SEQUENCE [LARGE SCALE GENOMIC DNA]</scope>
    <source>
        <strain evidence="2">Dakar</strain>
        <strain evidence="3">Dakar, Senegal</strain>
    </source>
</reference>
<dbReference type="WBParaSite" id="SCUD_0001192001-mRNA-1">
    <property type="protein sequence ID" value="SCUD_0001192001-mRNA-1"/>
    <property type="gene ID" value="SCUD_0001192001"/>
</dbReference>
<evidence type="ECO:0000256" key="1">
    <source>
        <dbReference type="SAM" id="Coils"/>
    </source>
</evidence>
<evidence type="ECO:0000313" key="2">
    <source>
        <dbReference type="EMBL" id="VDP46631.1"/>
    </source>
</evidence>
<sequence>MSVLQEQINQLNNTVTNVQSQFKKLHETVKDVKQYADDLETRKADANYVDTQLDKVS</sequence>
<reference evidence="4" key="1">
    <citation type="submission" date="2016-06" db="UniProtKB">
        <authorList>
            <consortium name="WormBaseParasite"/>
        </authorList>
    </citation>
    <scope>IDENTIFICATION</scope>
</reference>
<dbReference type="AlphaFoldDB" id="A0A183KA87"/>
<name>A0A183KA87_9TREM</name>
<feature type="coiled-coil region" evidence="1">
    <location>
        <begin position="1"/>
        <end position="28"/>
    </location>
</feature>
<dbReference type="EMBL" id="UZAK01034740">
    <property type="protein sequence ID" value="VDP46631.1"/>
    <property type="molecule type" value="Genomic_DNA"/>
</dbReference>
<keyword evidence="3" id="KW-1185">Reference proteome</keyword>
<gene>
    <name evidence="2" type="ORF">SCUD_LOCUS11920</name>
</gene>
<accession>A0A183KA87</accession>
<protein>
    <submittedName>
        <fullName evidence="4">t-SNARE coiled-coil homology domain-containing protein</fullName>
    </submittedName>
</protein>
<evidence type="ECO:0000313" key="3">
    <source>
        <dbReference type="Proteomes" id="UP000279833"/>
    </source>
</evidence>
<proteinExistence type="predicted"/>
<evidence type="ECO:0000313" key="4">
    <source>
        <dbReference type="WBParaSite" id="SCUD_0001192001-mRNA-1"/>
    </source>
</evidence>
<organism evidence="4">
    <name type="scientific">Schistosoma curassoni</name>
    <dbReference type="NCBI Taxonomy" id="6186"/>
    <lineage>
        <taxon>Eukaryota</taxon>
        <taxon>Metazoa</taxon>
        <taxon>Spiralia</taxon>
        <taxon>Lophotrochozoa</taxon>
        <taxon>Platyhelminthes</taxon>
        <taxon>Trematoda</taxon>
        <taxon>Digenea</taxon>
        <taxon>Strigeidida</taxon>
        <taxon>Schistosomatoidea</taxon>
        <taxon>Schistosomatidae</taxon>
        <taxon>Schistosoma</taxon>
    </lineage>
</organism>